<sequence>MSLKVSHGKELSYLYLCRAIFHAIVINGIRMPFFTNCIGTIKR</sequence>
<reference evidence="2" key="1">
    <citation type="journal article" date="2025" name="Aquaculture">
        <title>Assessment of the bioflocculant production and safety properties of Metabacillus hrfriensis sp. nov. based on phenotypic and whole-genome sequencing analysis.</title>
        <authorList>
            <person name="Zhang R."/>
            <person name="Zhao Z."/>
            <person name="Luo L."/>
            <person name="Wang S."/>
            <person name="Guo K."/>
            <person name="Xu W."/>
        </authorList>
    </citation>
    <scope>NUCLEOTIDE SEQUENCE [LARGE SCALE GENOMIC DNA]</scope>
    <source>
        <strain evidence="2">CT-WN-B3</strain>
    </source>
</reference>
<proteinExistence type="predicted"/>
<keyword evidence="2" id="KW-1185">Reference proteome</keyword>
<dbReference type="Proteomes" id="UP001226091">
    <property type="component" value="Chromosome"/>
</dbReference>
<dbReference type="EMBL" id="CP126116">
    <property type="protein sequence ID" value="WHZ60206.1"/>
    <property type="molecule type" value="Genomic_DNA"/>
</dbReference>
<evidence type="ECO:0000313" key="2">
    <source>
        <dbReference type="Proteomes" id="UP001226091"/>
    </source>
</evidence>
<organism evidence="1 2">
    <name type="scientific">Metabacillus hrfriensis</name>
    <dbReference type="NCBI Taxonomy" id="3048891"/>
    <lineage>
        <taxon>Bacteria</taxon>
        <taxon>Bacillati</taxon>
        <taxon>Bacillota</taxon>
        <taxon>Bacilli</taxon>
        <taxon>Bacillales</taxon>
        <taxon>Bacillaceae</taxon>
        <taxon>Metabacillus</taxon>
    </lineage>
</organism>
<name>A0ACD4RIA5_9BACI</name>
<gene>
    <name evidence="1" type="ORF">QLQ22_08430</name>
</gene>
<evidence type="ECO:0000313" key="1">
    <source>
        <dbReference type="EMBL" id="WHZ60206.1"/>
    </source>
</evidence>
<protein>
    <submittedName>
        <fullName evidence="1">RAxF-45 family protein</fullName>
    </submittedName>
</protein>
<accession>A0ACD4RIA5</accession>